<protein>
    <submittedName>
        <fullName evidence="1">Uncharacterized protein</fullName>
    </submittedName>
</protein>
<evidence type="ECO:0000313" key="2">
    <source>
        <dbReference type="Proteomes" id="UP000265715"/>
    </source>
</evidence>
<sequence length="94" mass="10807">MKGKLGKEWLAEGWAQEGLEVGVEAITERFKARKVKTTPQTLAQLKKHTQETLDQLRPLYQRLEATDRLIDRLVARLYGLTDEEAERLWATPSS</sequence>
<evidence type="ECO:0000313" key="1">
    <source>
        <dbReference type="EMBL" id="RIH87725.1"/>
    </source>
</evidence>
<organism evidence="1 2">
    <name type="scientific">Calidithermus terrae</name>
    <dbReference type="NCBI Taxonomy" id="1408545"/>
    <lineage>
        <taxon>Bacteria</taxon>
        <taxon>Thermotogati</taxon>
        <taxon>Deinococcota</taxon>
        <taxon>Deinococci</taxon>
        <taxon>Thermales</taxon>
        <taxon>Thermaceae</taxon>
        <taxon>Calidithermus</taxon>
    </lineage>
</organism>
<proteinExistence type="predicted"/>
<reference evidence="1 2" key="1">
    <citation type="submission" date="2018-08" db="EMBL/GenBank/DDBJ databases">
        <title>Meiothermus terrae DSM 26712 genome sequencing project.</title>
        <authorList>
            <person name="Da Costa M.S."/>
            <person name="Albuquerque L."/>
            <person name="Raposo P."/>
            <person name="Froufe H.J.C."/>
            <person name="Barroso C.S."/>
            <person name="Egas C."/>
        </authorList>
    </citation>
    <scope>NUCLEOTIDE SEQUENCE [LARGE SCALE GENOMIC DNA]</scope>
    <source>
        <strain evidence="1 2">DSM 26712</strain>
    </source>
</reference>
<accession>A0A399EVR1</accession>
<keyword evidence="2" id="KW-1185">Reference proteome</keyword>
<comment type="caution">
    <text evidence="1">The sequence shown here is derived from an EMBL/GenBank/DDBJ whole genome shotgun (WGS) entry which is preliminary data.</text>
</comment>
<dbReference type="EMBL" id="QXDL01000032">
    <property type="protein sequence ID" value="RIH87725.1"/>
    <property type="molecule type" value="Genomic_DNA"/>
</dbReference>
<name>A0A399EVR1_9DEIN</name>
<dbReference type="Proteomes" id="UP000265715">
    <property type="component" value="Unassembled WGS sequence"/>
</dbReference>
<gene>
    <name evidence="1" type="ORF">Mterra_01117</name>
</gene>
<dbReference type="AlphaFoldDB" id="A0A399EVR1"/>
<dbReference type="RefSeq" id="WP_245971539.1">
    <property type="nucleotide sequence ID" value="NZ_QXDL01000032.1"/>
</dbReference>